<evidence type="ECO:0000256" key="1">
    <source>
        <dbReference type="SAM" id="Phobius"/>
    </source>
</evidence>
<keyword evidence="1" id="KW-0472">Membrane</keyword>
<feature type="transmembrane region" description="Helical" evidence="1">
    <location>
        <begin position="91"/>
        <end position="111"/>
    </location>
</feature>
<feature type="transmembrane region" description="Helical" evidence="1">
    <location>
        <begin position="117"/>
        <end position="140"/>
    </location>
</feature>
<dbReference type="EMBL" id="CP121472">
    <property type="protein sequence ID" value="WPL17558.1"/>
    <property type="molecule type" value="Genomic_DNA"/>
</dbReference>
<organism evidence="3 4">
    <name type="scientific">Thiorhodovibrio winogradskyi</name>
    <dbReference type="NCBI Taxonomy" id="77007"/>
    <lineage>
        <taxon>Bacteria</taxon>
        <taxon>Pseudomonadati</taxon>
        <taxon>Pseudomonadota</taxon>
        <taxon>Gammaproteobacteria</taxon>
        <taxon>Chromatiales</taxon>
        <taxon>Chromatiaceae</taxon>
        <taxon>Thiorhodovibrio</taxon>
    </lineage>
</organism>
<feature type="transmembrane region" description="Helical" evidence="1">
    <location>
        <begin position="251"/>
        <end position="272"/>
    </location>
</feature>
<feature type="transmembrane region" description="Helical" evidence="1">
    <location>
        <begin position="161"/>
        <end position="183"/>
    </location>
</feature>
<dbReference type="PANTHER" id="PTHR22911:SF137">
    <property type="entry name" value="SOLUTE CARRIER FAMILY 35 MEMBER G2-RELATED"/>
    <property type="match status" value="1"/>
</dbReference>
<feature type="transmembrane region" description="Helical" evidence="1">
    <location>
        <begin position="189"/>
        <end position="210"/>
    </location>
</feature>
<dbReference type="SUPFAM" id="SSF103481">
    <property type="entry name" value="Multidrug resistance efflux transporter EmrE"/>
    <property type="match status" value="2"/>
</dbReference>
<evidence type="ECO:0000313" key="3">
    <source>
        <dbReference type="EMBL" id="WPL17558.1"/>
    </source>
</evidence>
<dbReference type="InterPro" id="IPR000620">
    <property type="entry name" value="EamA_dom"/>
</dbReference>
<accession>A0ABZ0S916</accession>
<keyword evidence="4" id="KW-1185">Reference proteome</keyword>
<keyword evidence="1" id="KW-0812">Transmembrane</keyword>
<dbReference type="PANTHER" id="PTHR22911">
    <property type="entry name" value="ACYL-MALONYL CONDENSING ENZYME-RELATED"/>
    <property type="match status" value="1"/>
</dbReference>
<name>A0ABZ0S916_9GAMM</name>
<dbReference type="RefSeq" id="WP_328983368.1">
    <property type="nucleotide sequence ID" value="NZ_CP121472.1"/>
</dbReference>
<gene>
    <name evidence="3" type="ORF">Thiowin_02583</name>
</gene>
<dbReference type="InterPro" id="IPR037185">
    <property type="entry name" value="EmrE-like"/>
</dbReference>
<dbReference type="Proteomes" id="UP001432180">
    <property type="component" value="Chromosome"/>
</dbReference>
<feature type="transmembrane region" description="Helical" evidence="1">
    <location>
        <begin position="278"/>
        <end position="297"/>
    </location>
</feature>
<dbReference type="Pfam" id="PF00892">
    <property type="entry name" value="EamA"/>
    <property type="match status" value="1"/>
</dbReference>
<feature type="domain" description="EamA" evidence="2">
    <location>
        <begin position="3"/>
        <end position="134"/>
    </location>
</feature>
<keyword evidence="1" id="KW-1133">Transmembrane helix</keyword>
<reference evidence="3 4" key="1">
    <citation type="journal article" date="2023" name="Microorganisms">
        <title>Thiorhodovibrio frisius and Trv. litoralis spp. nov., Two Novel Members from a Clade of Fastidious Purple Sulfur Bacteria That Exhibit Unique Red-Shifted Light-Harvesting Capabilities.</title>
        <authorList>
            <person name="Methner A."/>
            <person name="Kuzyk S.B."/>
            <person name="Petersen J."/>
            <person name="Bauer S."/>
            <person name="Brinkmann H."/>
            <person name="Sichau K."/>
            <person name="Wanner G."/>
            <person name="Wolf J."/>
            <person name="Neumann-Schaal M."/>
            <person name="Henke P."/>
            <person name="Tank M."/>
            <person name="Sproer C."/>
            <person name="Bunk B."/>
            <person name="Overmann J."/>
        </authorList>
    </citation>
    <scope>NUCLEOTIDE SEQUENCE [LARGE SCALE GENOMIC DNA]</scope>
    <source>
        <strain evidence="3 4">DSM 6702</strain>
    </source>
</reference>
<protein>
    <submittedName>
        <fullName evidence="3">EamA-like transporter family protein</fullName>
    </submittedName>
</protein>
<dbReference type="Gene3D" id="1.10.3730.20">
    <property type="match status" value="1"/>
</dbReference>
<feature type="transmembrane region" description="Helical" evidence="1">
    <location>
        <begin position="309"/>
        <end position="325"/>
    </location>
</feature>
<feature type="transmembrane region" description="Helical" evidence="1">
    <location>
        <begin position="62"/>
        <end position="84"/>
    </location>
</feature>
<proteinExistence type="predicted"/>
<sequence length="326" mass="35307">MHWVWLTLICAAALASADAATKAWLRGMSATRLLLVRFSLSGLMLLPWLLSLPALGSLSPALWGWLAILLPLELSAMALYLIAIRDHPLSLTLPYLAFTPAFVLVIAFFLLGETSTWLGALGVLFIVAGAWLLNAGAAEGKDWRGWLRPLQAILWEPGSRLMLGVALIYAVTASLSKAALTYLEPTQFGALYFALLGALALGIFFVTEVWRTRRPAGTFSHPASPGIMPDDTLLLGSNPSQRVTQLAPWHLAAAVVLVAALNALMVLTHFLAIEQANVAYMIAVKRTSLLFGLLYGFVCFREPRMRQRLPAAGLMLIGVFLIAGSD</sequence>
<evidence type="ECO:0000313" key="4">
    <source>
        <dbReference type="Proteomes" id="UP001432180"/>
    </source>
</evidence>
<evidence type="ECO:0000259" key="2">
    <source>
        <dbReference type="Pfam" id="PF00892"/>
    </source>
</evidence>